<evidence type="ECO:0000313" key="4">
    <source>
        <dbReference type="EMBL" id="KAK5117668.1"/>
    </source>
</evidence>
<evidence type="ECO:0000259" key="2">
    <source>
        <dbReference type="Pfam" id="PF00646"/>
    </source>
</evidence>
<dbReference type="InterPro" id="IPR057214">
    <property type="entry name" value="DUF7892"/>
</dbReference>
<proteinExistence type="predicted"/>
<feature type="region of interest" description="Disordered" evidence="1">
    <location>
        <begin position="1120"/>
        <end position="1159"/>
    </location>
</feature>
<feature type="region of interest" description="Disordered" evidence="1">
    <location>
        <begin position="1422"/>
        <end position="1464"/>
    </location>
</feature>
<evidence type="ECO:0000313" key="5">
    <source>
        <dbReference type="Proteomes" id="UP001310890"/>
    </source>
</evidence>
<organism evidence="4 5">
    <name type="scientific">Meristemomyces frigidus</name>
    <dbReference type="NCBI Taxonomy" id="1508187"/>
    <lineage>
        <taxon>Eukaryota</taxon>
        <taxon>Fungi</taxon>
        <taxon>Dikarya</taxon>
        <taxon>Ascomycota</taxon>
        <taxon>Pezizomycotina</taxon>
        <taxon>Dothideomycetes</taxon>
        <taxon>Dothideomycetidae</taxon>
        <taxon>Mycosphaerellales</taxon>
        <taxon>Teratosphaeriaceae</taxon>
        <taxon>Meristemomyces</taxon>
    </lineage>
</organism>
<evidence type="ECO:0000256" key="1">
    <source>
        <dbReference type="SAM" id="MobiDB-lite"/>
    </source>
</evidence>
<dbReference type="CDD" id="cd09917">
    <property type="entry name" value="F-box_SF"/>
    <property type="match status" value="1"/>
</dbReference>
<dbReference type="Pfam" id="PF00646">
    <property type="entry name" value="F-box"/>
    <property type="match status" value="1"/>
</dbReference>
<feature type="compositionally biased region" description="Low complexity" evidence="1">
    <location>
        <begin position="64"/>
        <end position="79"/>
    </location>
</feature>
<evidence type="ECO:0008006" key="6">
    <source>
        <dbReference type="Google" id="ProtNLM"/>
    </source>
</evidence>
<reference evidence="4" key="1">
    <citation type="submission" date="2023-08" db="EMBL/GenBank/DDBJ databases">
        <title>Black Yeasts Isolated from many extreme environments.</title>
        <authorList>
            <person name="Coleine C."/>
            <person name="Stajich J.E."/>
            <person name="Selbmann L."/>
        </authorList>
    </citation>
    <scope>NUCLEOTIDE SEQUENCE</scope>
    <source>
        <strain evidence="4">CCFEE 5401</strain>
    </source>
</reference>
<feature type="region of interest" description="Disordered" evidence="1">
    <location>
        <begin position="1015"/>
        <end position="1079"/>
    </location>
</feature>
<evidence type="ECO:0000259" key="3">
    <source>
        <dbReference type="Pfam" id="PF25422"/>
    </source>
</evidence>
<accession>A0AAN7TPS8</accession>
<protein>
    <recommendedName>
        <fullName evidence="6">F-box domain-containing protein</fullName>
    </recommendedName>
</protein>
<gene>
    <name evidence="4" type="ORF">LTR62_005091</name>
</gene>
<dbReference type="InterPro" id="IPR036047">
    <property type="entry name" value="F-box-like_dom_sf"/>
</dbReference>
<feature type="compositionally biased region" description="Basic and acidic residues" evidence="1">
    <location>
        <begin position="1128"/>
        <end position="1144"/>
    </location>
</feature>
<feature type="region of interest" description="Disordered" evidence="1">
    <location>
        <begin position="1175"/>
        <end position="1209"/>
    </location>
</feature>
<dbReference type="EMBL" id="JAVRRL010000004">
    <property type="protein sequence ID" value="KAK5117668.1"/>
    <property type="molecule type" value="Genomic_DNA"/>
</dbReference>
<feature type="domain" description="DUF7892" evidence="3">
    <location>
        <begin position="821"/>
        <end position="978"/>
    </location>
</feature>
<name>A0AAN7TPS8_9PEZI</name>
<feature type="domain" description="F-box" evidence="2">
    <location>
        <begin position="142"/>
        <end position="174"/>
    </location>
</feature>
<dbReference type="SUPFAM" id="SSF81383">
    <property type="entry name" value="F-box domain"/>
    <property type="match status" value="1"/>
</dbReference>
<feature type="compositionally biased region" description="Low complexity" evidence="1">
    <location>
        <begin position="1182"/>
        <end position="1193"/>
    </location>
</feature>
<comment type="caution">
    <text evidence="4">The sequence shown here is derived from an EMBL/GenBank/DDBJ whole genome shotgun (WGS) entry which is preliminary data.</text>
</comment>
<dbReference type="InterPro" id="IPR001810">
    <property type="entry name" value="F-box_dom"/>
</dbReference>
<dbReference type="Pfam" id="PF25422">
    <property type="entry name" value="DUF7892"/>
    <property type="match status" value="1"/>
</dbReference>
<sequence>MTSWSEGEAMSSDEDFYATGTPDASIAQNTLPASPAAAGSMAQNDTPEEHARITGDTEEDSSSEMDMSVSSQPSSSGTSREATMLDEPAPTEPSVSGTKRKLSDATNARDTLEQALQEDSTKKPRLSSAQSKAATEVCPADKLPTELWQQVFLRLTPAILCRLLSVSKKFNHILTGIVDQVAAPKKKLQKASTVRVIDSDTIFKEARQKFMPNMPRPPFDLTELDMLKLLGGKDCQFCGRLPLSVPATSPFNAGPGHTGVRVIWPFAVRTCGPCWDANTIKDVALLVTPNAGLRSGLPHAFQTPDLHFIPETQRQSSVGIPSQLHAAKVYCQLDVQRIAAEVTDIRSFGAGAYEGWKHGLADKGKAKMVESARWERWELLIRHPQDMRRVLGEFDPASFPQYMAGLQGRSTAVSSAQPLAFPNGTHTLPLPLHNRLGGSGPPMLPPGAIIPNSLKPVKNHRENEEARAVRKTEIERRCMDLQPPLRPSVLEHIDAYRAALQISISMDDTQWETLKPRLLAQRESAELAAHDKAMQLAALNSDYHVMPPSEYSIQPAKDLYGPEYERAQEPLRKRLGEYADEVIHGPLQSRQCPNGDDCREFAIEVMVHVQKRYEEDKAAGKLPAPPQLDTTTIQDPKFSRPLREPFLSLDNMKWMYENKVRCRSDLHWREEFLCRGCMESEPPLYKFYTFESLIQHTGAKHNHYWSKANIVVHWQTAEWPGLPPFHPNPWKWVKPGADLTGLYRQHRGERILVDSQVARQRQMETLQETVSTPQTPMDSRYSQDLRNYTPRRALSGAQSPSSYRGQQALPTHATTGTFHDLKLKELSSHARSVWDSLNNINGLLDCVRVQTVIYHICERFLVSFQHGPSLDIVIEALASNPLLRPIKEASGLACQICVRKQTNGGAEQQKYFARIKNVRLFNFGSLATHFKQEHCPVEEIGQPRFSSDMIEWPDLAAISALMQANGMDDRKLGIIAEAFPSAFPMPLPPIGSVGAVAVAATHAVGSELTKRLLARMEKKEPKKGKKKRGGQQQHGQKKDSDGTPQRSSSRDSMPEAGVDEYDPRKPSMAAAVGGEDEEDPMAKFDTDVAKKKNGGVSGNGIANRTGFELNAETLAALSALTSGQQVPLEERSPSVGRAEPDYAGHGRLGASNGTAANGEPDVSAILASLTAHLPRSQAQKGTPLPATTRTPALSSKVSSSWDPYRSAPTPAVVREATPEAYRTQQDRRMPSYMSEAVCQQHPPVAVASPARYEPYGAQMSGVRQSSQVAVASPVRYEAYDSHATIARNASHYQQNQHIQYSHIKPTPVYQAAPRSPPRYRVVEEHEYAQAHPQYIQVPEHTHYPQQQPTYAYERPPQPRPVFLDEYGRQLELIPIDSAPAPVQYMPHPYELQQQQLQQQQLQQQQQQQAQYAQYAQQPQQYQPVYAPAPAPAPAFDTRPLYQQQAYSEARYEERGGGRGSVGRR</sequence>
<feature type="region of interest" description="Disordered" evidence="1">
    <location>
        <begin position="1"/>
        <end position="137"/>
    </location>
</feature>
<dbReference type="Proteomes" id="UP001310890">
    <property type="component" value="Unassembled WGS sequence"/>
</dbReference>